<dbReference type="Proteomes" id="UP001419268">
    <property type="component" value="Unassembled WGS sequence"/>
</dbReference>
<dbReference type="AlphaFoldDB" id="A0AAP0LBM8"/>
<organism evidence="1 2">
    <name type="scientific">Stephania cephalantha</name>
    <dbReference type="NCBI Taxonomy" id="152367"/>
    <lineage>
        <taxon>Eukaryota</taxon>
        <taxon>Viridiplantae</taxon>
        <taxon>Streptophyta</taxon>
        <taxon>Embryophyta</taxon>
        <taxon>Tracheophyta</taxon>
        <taxon>Spermatophyta</taxon>
        <taxon>Magnoliopsida</taxon>
        <taxon>Ranunculales</taxon>
        <taxon>Menispermaceae</taxon>
        <taxon>Menispermoideae</taxon>
        <taxon>Cissampelideae</taxon>
        <taxon>Stephania</taxon>
    </lineage>
</organism>
<protein>
    <submittedName>
        <fullName evidence="1">Uncharacterized protein</fullName>
    </submittedName>
</protein>
<evidence type="ECO:0000313" key="1">
    <source>
        <dbReference type="EMBL" id="KAK9167357.1"/>
    </source>
</evidence>
<keyword evidence="2" id="KW-1185">Reference proteome</keyword>
<reference evidence="1 2" key="1">
    <citation type="submission" date="2024-01" db="EMBL/GenBank/DDBJ databases">
        <title>Genome assemblies of Stephania.</title>
        <authorList>
            <person name="Yang L."/>
        </authorList>
    </citation>
    <scope>NUCLEOTIDE SEQUENCE [LARGE SCALE GENOMIC DNA]</scope>
    <source>
        <strain evidence="1">JXDWG</strain>
        <tissue evidence="1">Leaf</tissue>
    </source>
</reference>
<name>A0AAP0LBM8_9MAGN</name>
<gene>
    <name evidence="1" type="ORF">Scep_002548</name>
</gene>
<dbReference type="EMBL" id="JBBNAG010000001">
    <property type="protein sequence ID" value="KAK9167357.1"/>
    <property type="molecule type" value="Genomic_DNA"/>
</dbReference>
<evidence type="ECO:0000313" key="2">
    <source>
        <dbReference type="Proteomes" id="UP001419268"/>
    </source>
</evidence>
<sequence length="94" mass="10590">MLGMEDVTCGSRRLAEIAKCGGAGRIERRHVSQLENGLSLENSAKKWENVLTRIPSHILWQLKREKTAGELDADDMWTNRLLTRGCPLASWANQ</sequence>
<proteinExistence type="predicted"/>
<comment type="caution">
    <text evidence="1">The sequence shown here is derived from an EMBL/GenBank/DDBJ whole genome shotgun (WGS) entry which is preliminary data.</text>
</comment>
<accession>A0AAP0LBM8</accession>